<evidence type="ECO:0000256" key="1">
    <source>
        <dbReference type="SAM" id="MobiDB-lite"/>
    </source>
</evidence>
<reference evidence="2 3" key="1">
    <citation type="submission" date="2022-04" db="EMBL/GenBank/DDBJ databases">
        <title>Genome sequence of soybean root-associated Caulobacter segnis RL271.</title>
        <authorList>
            <person name="Longley R."/>
            <person name="Bonito G."/>
            <person name="Trigodet F."/>
            <person name="Crosson S."/>
            <person name="Fiebig A."/>
        </authorList>
    </citation>
    <scope>NUCLEOTIDE SEQUENCE [LARGE SCALE GENOMIC DNA]</scope>
    <source>
        <strain evidence="2 3">RL271</strain>
    </source>
</reference>
<dbReference type="EMBL" id="CP096040">
    <property type="protein sequence ID" value="USQ95218.1"/>
    <property type="molecule type" value="Genomic_DNA"/>
</dbReference>
<dbReference type="Proteomes" id="UP001057520">
    <property type="component" value="Chromosome"/>
</dbReference>
<dbReference type="SUPFAM" id="SSF53756">
    <property type="entry name" value="UDP-Glycosyltransferase/glycogen phosphorylase"/>
    <property type="match status" value="1"/>
</dbReference>
<evidence type="ECO:0000313" key="2">
    <source>
        <dbReference type="EMBL" id="USQ95218.1"/>
    </source>
</evidence>
<evidence type="ECO:0000313" key="3">
    <source>
        <dbReference type="Proteomes" id="UP001057520"/>
    </source>
</evidence>
<feature type="region of interest" description="Disordered" evidence="1">
    <location>
        <begin position="1"/>
        <end position="20"/>
    </location>
</feature>
<accession>A0ABY4ZRI5</accession>
<feature type="compositionally biased region" description="Pro residues" evidence="1">
    <location>
        <begin position="1"/>
        <end position="10"/>
    </location>
</feature>
<dbReference type="GO" id="GO:0016740">
    <property type="term" value="F:transferase activity"/>
    <property type="evidence" value="ECO:0007669"/>
    <property type="project" value="UniProtKB-KW"/>
</dbReference>
<proteinExistence type="predicted"/>
<sequence length="300" mass="32511">MPGAEPPLPPAVVTGPNGGIRPQWDGRPLAPGRLLLVADQGFGDVIQFCRYLPLVARRAPEAMMACSREIAPILKQLRPYLGDIHLTWDTIPDFDAWAPLSGLPHRLGGDPAAIPAANPYLRADQALVERWRRRLDELVSPGYRRIGLAWAGRPAHGNDANRSMRLSQLAPLTDLDGVALVSLQKGPAQAEIGGYFGRAPLINLGGEIMDFADTLAILQSLERLVSVDTSVAHLAGASAVPVSVLLPFAPDWRWMLDRKDSPWYPTMVIHRQAAPRQWDSVIKAAATLIGSAARTSGPMD</sequence>
<protein>
    <submittedName>
        <fullName evidence="2">Glycosyl transferase family 8</fullName>
    </submittedName>
</protein>
<dbReference type="Gene3D" id="3.40.50.2000">
    <property type="entry name" value="Glycogen Phosphorylase B"/>
    <property type="match status" value="1"/>
</dbReference>
<keyword evidence="2" id="KW-0808">Transferase</keyword>
<gene>
    <name evidence="2" type="ORF">MZV50_22135</name>
</gene>
<organism evidence="2 3">
    <name type="scientific">Caulobacter segnis</name>
    <dbReference type="NCBI Taxonomy" id="88688"/>
    <lineage>
        <taxon>Bacteria</taxon>
        <taxon>Pseudomonadati</taxon>
        <taxon>Pseudomonadota</taxon>
        <taxon>Alphaproteobacteria</taxon>
        <taxon>Caulobacterales</taxon>
        <taxon>Caulobacteraceae</taxon>
        <taxon>Caulobacter</taxon>
    </lineage>
</organism>
<name>A0ABY4ZRI5_9CAUL</name>
<keyword evidence="3" id="KW-1185">Reference proteome</keyword>